<dbReference type="Pfam" id="PF00205">
    <property type="entry name" value="TPP_enzyme_M"/>
    <property type="match status" value="1"/>
</dbReference>
<dbReference type="SUPFAM" id="SSF52467">
    <property type="entry name" value="DHS-like NAD/FAD-binding domain"/>
    <property type="match status" value="1"/>
</dbReference>
<evidence type="ECO:0000313" key="16">
    <source>
        <dbReference type="Proteomes" id="UP000541636"/>
    </source>
</evidence>
<dbReference type="AlphaFoldDB" id="A0A846ZKI1"/>
<dbReference type="GO" id="GO:0009097">
    <property type="term" value="P:isoleucine biosynthetic process"/>
    <property type="evidence" value="ECO:0007669"/>
    <property type="project" value="UniProtKB-UniPathway"/>
</dbReference>
<dbReference type="Pfam" id="PF02776">
    <property type="entry name" value="TPP_enzyme_N"/>
    <property type="match status" value="1"/>
</dbReference>
<dbReference type="InterPro" id="IPR012001">
    <property type="entry name" value="Thiamin_PyroP_enz_TPP-bd_dom"/>
</dbReference>
<evidence type="ECO:0000313" key="15">
    <source>
        <dbReference type="EMBL" id="NKZ38684.1"/>
    </source>
</evidence>
<comment type="cofactor">
    <cofactor evidence="11">
        <name>Mg(2+)</name>
        <dbReference type="ChEBI" id="CHEBI:18420"/>
    </cofactor>
    <text evidence="11">Binds 1 Mg(2+) ion per subunit.</text>
</comment>
<evidence type="ECO:0000256" key="4">
    <source>
        <dbReference type="ARBA" id="ARBA00013145"/>
    </source>
</evidence>
<evidence type="ECO:0000259" key="13">
    <source>
        <dbReference type="Pfam" id="PF02775"/>
    </source>
</evidence>
<dbReference type="Proteomes" id="UP000541636">
    <property type="component" value="Unassembled WGS sequence"/>
</dbReference>
<comment type="pathway">
    <text evidence="1 11">Amino-acid biosynthesis; L-isoleucine biosynthesis; L-isoleucine from 2-oxobutanoate: step 1/4.</text>
</comment>
<dbReference type="PANTHER" id="PTHR18968">
    <property type="entry name" value="THIAMINE PYROPHOSPHATE ENZYMES"/>
    <property type="match status" value="1"/>
</dbReference>
<name>A0A846ZKI1_9GAMM</name>
<evidence type="ECO:0000259" key="14">
    <source>
        <dbReference type="Pfam" id="PF02776"/>
    </source>
</evidence>
<dbReference type="GO" id="GO:0009099">
    <property type="term" value="P:L-valine biosynthetic process"/>
    <property type="evidence" value="ECO:0007669"/>
    <property type="project" value="UniProtKB-UniPathway"/>
</dbReference>
<dbReference type="InterPro" id="IPR011766">
    <property type="entry name" value="TPP_enzyme_TPP-bd"/>
</dbReference>
<evidence type="ECO:0000256" key="7">
    <source>
        <dbReference type="ARBA" id="ARBA00022723"/>
    </source>
</evidence>
<comment type="pathway">
    <text evidence="2 11">Amino-acid biosynthesis; L-valine biosynthesis; L-valine from pyruvate: step 1/4.</text>
</comment>
<dbReference type="InterPro" id="IPR012846">
    <property type="entry name" value="Acetolactate_synth_lsu"/>
</dbReference>
<dbReference type="InterPro" id="IPR039368">
    <property type="entry name" value="AHAS_TPP"/>
</dbReference>
<dbReference type="InterPro" id="IPR029035">
    <property type="entry name" value="DHS-like_NAD/FAD-binding_dom"/>
</dbReference>
<protein>
    <recommendedName>
        <fullName evidence="4 11">Acetolactate synthase</fullName>
        <ecNumber evidence="4 11">2.2.1.6</ecNumber>
    </recommendedName>
</protein>
<keyword evidence="8 11" id="KW-0460">Magnesium</keyword>
<dbReference type="CDD" id="cd02015">
    <property type="entry name" value="TPP_AHAS"/>
    <property type="match status" value="1"/>
</dbReference>
<comment type="similarity">
    <text evidence="3 11">Belongs to the TPP enzyme family.</text>
</comment>
<keyword evidence="7 11" id="KW-0479">Metal-binding</keyword>
<evidence type="ECO:0000256" key="1">
    <source>
        <dbReference type="ARBA" id="ARBA00004974"/>
    </source>
</evidence>
<comment type="caution">
    <text evidence="15">The sequence shown here is derived from an EMBL/GenBank/DDBJ whole genome shotgun (WGS) entry which is preliminary data.</text>
</comment>
<keyword evidence="10 11" id="KW-0100">Branched-chain amino acid biosynthesis</keyword>
<dbReference type="UniPathway" id="UPA00049">
    <property type="reaction ID" value="UER00059"/>
</dbReference>
<evidence type="ECO:0000256" key="8">
    <source>
        <dbReference type="ARBA" id="ARBA00022842"/>
    </source>
</evidence>
<dbReference type="Pfam" id="PF02775">
    <property type="entry name" value="TPP_enzyme_C"/>
    <property type="match status" value="1"/>
</dbReference>
<accession>A0A846ZKI1</accession>
<dbReference type="EMBL" id="JAAZQD010000002">
    <property type="protein sequence ID" value="NKZ38684.1"/>
    <property type="molecule type" value="Genomic_DNA"/>
</dbReference>
<dbReference type="InterPro" id="IPR045229">
    <property type="entry name" value="TPP_enz"/>
</dbReference>
<evidence type="ECO:0000256" key="2">
    <source>
        <dbReference type="ARBA" id="ARBA00005025"/>
    </source>
</evidence>
<dbReference type="Gene3D" id="3.40.50.1220">
    <property type="entry name" value="TPP-binding domain"/>
    <property type="match status" value="1"/>
</dbReference>
<evidence type="ECO:0000256" key="10">
    <source>
        <dbReference type="ARBA" id="ARBA00023304"/>
    </source>
</evidence>
<feature type="domain" description="Thiamine pyrophosphate enzyme TPP-binding" evidence="13">
    <location>
        <begin position="440"/>
        <end position="590"/>
    </location>
</feature>
<dbReference type="UniPathway" id="UPA00047">
    <property type="reaction ID" value="UER00055"/>
</dbReference>
<dbReference type="InterPro" id="IPR012000">
    <property type="entry name" value="Thiamin_PyroP_enz_cen_dom"/>
</dbReference>
<comment type="cofactor">
    <cofactor evidence="11">
        <name>thiamine diphosphate</name>
        <dbReference type="ChEBI" id="CHEBI:58937"/>
    </cofactor>
    <text evidence="11">Binds 1 thiamine pyrophosphate per subunit.</text>
</comment>
<dbReference type="GO" id="GO:0050660">
    <property type="term" value="F:flavin adenine dinucleotide binding"/>
    <property type="evidence" value="ECO:0007669"/>
    <property type="project" value="InterPro"/>
</dbReference>
<dbReference type="NCBIfam" id="TIGR00118">
    <property type="entry name" value="acolac_lg"/>
    <property type="match status" value="1"/>
</dbReference>
<dbReference type="PANTHER" id="PTHR18968:SF13">
    <property type="entry name" value="ACETOLACTATE SYNTHASE CATALYTIC SUBUNIT, MITOCHONDRIAL"/>
    <property type="match status" value="1"/>
</dbReference>
<dbReference type="GO" id="GO:0005948">
    <property type="term" value="C:acetolactate synthase complex"/>
    <property type="evidence" value="ECO:0007669"/>
    <property type="project" value="TreeGrafter"/>
</dbReference>
<sequence>MRGPASRAEAGPWFRRSREFAVNASALPAEQPASTPATTGADIVVQVLAGEGVDVLFGYSGGAILPVYDAIFRHNAEHADTDGKEPLPLVVPANEQGAGFMAAGYARASGKVGVAIVTSGPGATNTVTPVRDCMADSIPLVVICGQVGTAAIGSDAFQEAPITNIMSACAKHVFLVTDPDRLEATLRTAFTLARSGRPGPVVVDIPKDVQNAALTFRGDGELPLPGYRARIATSATGGLDDDACRAFFDALKASRRPLIYAGGGIIAGEAARALRAFVEAFGVPVVTTLMGIGGIDTTDPLALHMLGMHGTAYANYAVEDCDLLLALGARFDDRVAGVPDAFAPGAKFLAQIDIDPAEIDKVKPVDWHHVGDLTPMLEQLTVWGRAHDVQLDVNDWHAHVAALKSRHAMNYDRDHALIQPYAVLEEINRHTQGRAIITTGVGQHQMWAAQYLHFREPRHWLTSGSMGTMGFGLPAAIGAQCARPDALVIDIDGDASIRMNLGELETVTTYGLPVKIVVLNNCGDGMVRQWQKLFYRGRFMASDKSLHRKDFVQAVQADGFTWAKRLDDPRALAATVADFLAFDGPAFLEVMIDPDAGVYPMIGPGARYAQMITGDFIPSRDADGDNAPSVTAMF</sequence>
<evidence type="ECO:0000259" key="12">
    <source>
        <dbReference type="Pfam" id="PF00205"/>
    </source>
</evidence>
<dbReference type="FunFam" id="3.40.50.970:FF:000007">
    <property type="entry name" value="Acetolactate synthase"/>
    <property type="match status" value="1"/>
</dbReference>
<dbReference type="PROSITE" id="PS00187">
    <property type="entry name" value="TPP_ENZYMES"/>
    <property type="match status" value="1"/>
</dbReference>
<reference evidence="15 16" key="1">
    <citation type="journal article" date="2017" name="Int. J. Syst. Evol. Microbiol.">
        <title>Oleiagrimonas citrea sp. nov., a marine bacterium isolated from tidal flat sediment and emended description of the genus Oleiagrimonas Fang et al. 2015 and Oleiagrimonas soli.</title>
        <authorList>
            <person name="Yang S.H."/>
            <person name="Seo H.S."/>
            <person name="Seong C.N."/>
            <person name="Kwon K.K."/>
        </authorList>
    </citation>
    <scope>NUCLEOTIDE SEQUENCE [LARGE SCALE GENOMIC DNA]</scope>
    <source>
        <strain evidence="15 16">MEBiC09124</strain>
    </source>
</reference>
<dbReference type="FunFam" id="3.40.50.1220:FF:000008">
    <property type="entry name" value="Acetolactate synthase"/>
    <property type="match status" value="1"/>
</dbReference>
<dbReference type="GO" id="GO:0003984">
    <property type="term" value="F:acetolactate synthase activity"/>
    <property type="evidence" value="ECO:0007669"/>
    <property type="project" value="UniProtKB-EC"/>
</dbReference>
<evidence type="ECO:0000256" key="3">
    <source>
        <dbReference type="ARBA" id="ARBA00007812"/>
    </source>
</evidence>
<keyword evidence="6 11" id="KW-0808">Transferase</keyword>
<dbReference type="GO" id="GO:0000287">
    <property type="term" value="F:magnesium ion binding"/>
    <property type="evidence" value="ECO:0007669"/>
    <property type="project" value="UniProtKB-UniRule"/>
</dbReference>
<keyword evidence="5 11" id="KW-0028">Amino-acid biosynthesis</keyword>
<dbReference type="InterPro" id="IPR029061">
    <property type="entry name" value="THDP-binding"/>
</dbReference>
<dbReference type="GO" id="GO:0030976">
    <property type="term" value="F:thiamine pyrophosphate binding"/>
    <property type="evidence" value="ECO:0007669"/>
    <property type="project" value="UniProtKB-UniRule"/>
</dbReference>
<keyword evidence="9 11" id="KW-0786">Thiamine pyrophosphate</keyword>
<organism evidence="15 16">
    <name type="scientific">Oleiagrimonas citrea</name>
    <dbReference type="NCBI Taxonomy" id="1665687"/>
    <lineage>
        <taxon>Bacteria</taxon>
        <taxon>Pseudomonadati</taxon>
        <taxon>Pseudomonadota</taxon>
        <taxon>Gammaproteobacteria</taxon>
        <taxon>Lysobacterales</taxon>
        <taxon>Rhodanobacteraceae</taxon>
        <taxon>Oleiagrimonas</taxon>
    </lineage>
</organism>
<dbReference type="EC" id="2.2.1.6" evidence="4 11"/>
<evidence type="ECO:0000256" key="9">
    <source>
        <dbReference type="ARBA" id="ARBA00023052"/>
    </source>
</evidence>
<dbReference type="Gene3D" id="3.40.50.970">
    <property type="match status" value="2"/>
</dbReference>
<evidence type="ECO:0000256" key="6">
    <source>
        <dbReference type="ARBA" id="ARBA00022679"/>
    </source>
</evidence>
<dbReference type="InterPro" id="IPR000399">
    <property type="entry name" value="TPP-bd_CS"/>
</dbReference>
<gene>
    <name evidence="15" type="primary">ilvB</name>
    <name evidence="15" type="ORF">HF690_06895</name>
</gene>
<evidence type="ECO:0000256" key="5">
    <source>
        <dbReference type="ARBA" id="ARBA00022605"/>
    </source>
</evidence>
<dbReference type="CDD" id="cd07035">
    <property type="entry name" value="TPP_PYR_POX_like"/>
    <property type="match status" value="1"/>
</dbReference>
<comment type="catalytic activity">
    <reaction evidence="11">
        <text>2 pyruvate + H(+) = (2S)-2-acetolactate + CO2</text>
        <dbReference type="Rhea" id="RHEA:25249"/>
        <dbReference type="ChEBI" id="CHEBI:15361"/>
        <dbReference type="ChEBI" id="CHEBI:15378"/>
        <dbReference type="ChEBI" id="CHEBI:16526"/>
        <dbReference type="ChEBI" id="CHEBI:58476"/>
        <dbReference type="EC" id="2.2.1.6"/>
    </reaction>
</comment>
<dbReference type="SUPFAM" id="SSF52518">
    <property type="entry name" value="Thiamin diphosphate-binding fold (THDP-binding)"/>
    <property type="match status" value="2"/>
</dbReference>
<feature type="domain" description="Thiamine pyrophosphate enzyme central" evidence="12">
    <location>
        <begin position="247"/>
        <end position="380"/>
    </location>
</feature>
<proteinExistence type="inferred from homology"/>
<feature type="domain" description="Thiamine pyrophosphate enzyme N-terminal TPP-binding" evidence="14">
    <location>
        <begin position="39"/>
        <end position="159"/>
    </location>
</feature>
<evidence type="ECO:0000256" key="11">
    <source>
        <dbReference type="RuleBase" id="RU003591"/>
    </source>
</evidence>
<keyword evidence="16" id="KW-1185">Reference proteome</keyword>